<dbReference type="InterPro" id="IPR032781">
    <property type="entry name" value="ABC_tran_Xtn"/>
</dbReference>
<evidence type="ECO:0000313" key="6">
    <source>
        <dbReference type="Proteomes" id="UP001156102"/>
    </source>
</evidence>
<dbReference type="SMART" id="SM00382">
    <property type="entry name" value="AAA"/>
    <property type="match status" value="2"/>
</dbReference>
<protein>
    <submittedName>
        <fullName evidence="5">ATP-binding cassette domain-containing protein</fullName>
    </submittedName>
</protein>
<dbReference type="InterPro" id="IPR051309">
    <property type="entry name" value="ABCF_ATPase"/>
</dbReference>
<dbReference type="InterPro" id="IPR027417">
    <property type="entry name" value="P-loop_NTPase"/>
</dbReference>
<dbReference type="PANTHER" id="PTHR42855:SF2">
    <property type="entry name" value="DRUG RESISTANCE ABC TRANSPORTER,ATP-BINDING PROTEIN"/>
    <property type="match status" value="1"/>
</dbReference>
<keyword evidence="1" id="KW-0677">Repeat</keyword>
<dbReference type="PROSITE" id="PS50893">
    <property type="entry name" value="ABC_TRANSPORTER_2"/>
    <property type="match status" value="2"/>
</dbReference>
<feature type="domain" description="ABC transporter" evidence="4">
    <location>
        <begin position="2"/>
        <end position="252"/>
    </location>
</feature>
<dbReference type="EMBL" id="JANCLT010000005">
    <property type="protein sequence ID" value="MCP8969151.1"/>
    <property type="molecule type" value="Genomic_DNA"/>
</dbReference>
<dbReference type="InterPro" id="IPR003439">
    <property type="entry name" value="ABC_transporter-like_ATP-bd"/>
</dbReference>
<dbReference type="FunFam" id="3.40.50.300:FF:000011">
    <property type="entry name" value="Putative ABC transporter ATP-binding component"/>
    <property type="match status" value="1"/>
</dbReference>
<keyword evidence="6" id="KW-1185">Reference proteome</keyword>
<dbReference type="Pfam" id="PF12848">
    <property type="entry name" value="ABC_tran_Xtn"/>
    <property type="match status" value="1"/>
</dbReference>
<organism evidence="5 6">
    <name type="scientific">Ectobacillus ponti</name>
    <dbReference type="NCBI Taxonomy" id="2961894"/>
    <lineage>
        <taxon>Bacteria</taxon>
        <taxon>Bacillati</taxon>
        <taxon>Bacillota</taxon>
        <taxon>Bacilli</taxon>
        <taxon>Bacillales</taxon>
        <taxon>Bacillaceae</taxon>
        <taxon>Ectobacillus</taxon>
    </lineage>
</organism>
<gene>
    <name evidence="5" type="ORF">NK662_11425</name>
</gene>
<dbReference type="Proteomes" id="UP001156102">
    <property type="component" value="Unassembled WGS sequence"/>
</dbReference>
<dbReference type="Gene3D" id="3.40.50.300">
    <property type="entry name" value="P-loop containing nucleotide triphosphate hydrolases"/>
    <property type="match status" value="2"/>
</dbReference>
<evidence type="ECO:0000259" key="4">
    <source>
        <dbReference type="PROSITE" id="PS50893"/>
    </source>
</evidence>
<evidence type="ECO:0000256" key="2">
    <source>
        <dbReference type="ARBA" id="ARBA00022741"/>
    </source>
</evidence>
<accession>A0AA41XBT7</accession>
<feature type="domain" description="ABC transporter" evidence="4">
    <location>
        <begin position="320"/>
        <end position="537"/>
    </location>
</feature>
<dbReference type="PANTHER" id="PTHR42855">
    <property type="entry name" value="ABC TRANSPORTER ATP-BINDING SUBUNIT"/>
    <property type="match status" value="1"/>
</dbReference>
<evidence type="ECO:0000313" key="5">
    <source>
        <dbReference type="EMBL" id="MCP8969151.1"/>
    </source>
</evidence>
<comment type="caution">
    <text evidence="5">The sequence shown here is derived from an EMBL/GenBank/DDBJ whole genome shotgun (WGS) entry which is preliminary data.</text>
</comment>
<dbReference type="Pfam" id="PF00005">
    <property type="entry name" value="ABC_tran"/>
    <property type="match status" value="2"/>
</dbReference>
<evidence type="ECO:0000256" key="3">
    <source>
        <dbReference type="ARBA" id="ARBA00022840"/>
    </source>
</evidence>
<dbReference type="AlphaFoldDB" id="A0AA41XBT7"/>
<dbReference type="CDD" id="cd03221">
    <property type="entry name" value="ABCF_EF-3"/>
    <property type="match status" value="2"/>
</dbReference>
<keyword evidence="2" id="KW-0547">Nucleotide-binding</keyword>
<evidence type="ECO:0000256" key="1">
    <source>
        <dbReference type="ARBA" id="ARBA00022737"/>
    </source>
</evidence>
<reference evidence="5" key="1">
    <citation type="submission" date="2022-07" db="EMBL/GenBank/DDBJ databases">
        <authorList>
            <person name="Li W.-J."/>
            <person name="Deng Q.-Q."/>
        </authorList>
    </citation>
    <scope>NUCLEOTIDE SEQUENCE</scope>
    <source>
        <strain evidence="5">SYSU M60031</strain>
    </source>
</reference>
<dbReference type="RefSeq" id="WP_254759064.1">
    <property type="nucleotide sequence ID" value="NZ_JANCLT010000005.1"/>
</dbReference>
<keyword evidence="3 5" id="KW-0067">ATP-binding</keyword>
<sequence>MIQVQNVSLRYGDRKLFDDVNIKFTPGNCYGLIGANGAGKSTFVKILAGEIEPNTGDVIITPGERLAVLKQNHFEYEEVEVLKTVVMGHTRLYEIMQEKDAIYIKENFTDEDGMRAAELEGEFAELNGWEAESDAAILLKGLGIGEELHYKRMAELTGGEKVKVLLAQALFGKPDILLLDEPTNHLDIKAIRWLEDFLMNFENTVIVVSHDRHFLNKVCTHMADLDYGRIQIYVGNYDFWYESSQLAQRMMSDSNKKKEEKIKELQAFIARFSSNASKAKQATSRKKLLDKITLDDIRPSSRRYPFVGFTPSREAGNDLLRVEGLTKTIDGEKVLDNVSFTINKGDKVAFVGRSELAHTTLFKILAGEMEPDSGTYKWGVTTSQAYFPKDNSEYFEGSELNLVEWLRQFSPQDESESFLRGFLGRMLFSGEEVLKKASVLSGGEKVRCMLSRMMLGGANVLMFDEPTNHLDLESITALNNGLMAFKGTLLFTSHDHQFVQTVASRIIEITPKGVIDKETTYDEYLDNTELQKKAEEMYA</sequence>
<dbReference type="FunFam" id="3.40.50.300:FF:000070">
    <property type="entry name" value="Putative ABC transporter ATP-binding component"/>
    <property type="match status" value="1"/>
</dbReference>
<dbReference type="GO" id="GO:0016887">
    <property type="term" value="F:ATP hydrolysis activity"/>
    <property type="evidence" value="ECO:0007669"/>
    <property type="project" value="InterPro"/>
</dbReference>
<dbReference type="InterPro" id="IPR003593">
    <property type="entry name" value="AAA+_ATPase"/>
</dbReference>
<dbReference type="SUPFAM" id="SSF52540">
    <property type="entry name" value="P-loop containing nucleoside triphosphate hydrolases"/>
    <property type="match status" value="2"/>
</dbReference>
<dbReference type="GO" id="GO:0005524">
    <property type="term" value="F:ATP binding"/>
    <property type="evidence" value="ECO:0007669"/>
    <property type="project" value="UniProtKB-KW"/>
</dbReference>
<proteinExistence type="predicted"/>
<name>A0AA41XBT7_9BACI</name>